<keyword evidence="13" id="KW-1185">Reference proteome</keyword>
<dbReference type="InterPro" id="IPR009729">
    <property type="entry name" value="Gal-3-0_sulfotransfrase"/>
</dbReference>
<feature type="region of interest" description="Disordered" evidence="10">
    <location>
        <begin position="1"/>
        <end position="42"/>
    </location>
</feature>
<keyword evidence="8 11" id="KW-0472">Membrane</keyword>
<evidence type="ECO:0000256" key="9">
    <source>
        <dbReference type="ARBA" id="ARBA00023180"/>
    </source>
</evidence>
<dbReference type="PANTHER" id="PTHR14647">
    <property type="entry name" value="GALACTOSE-3-O-SULFOTRANSFERASE"/>
    <property type="match status" value="1"/>
</dbReference>
<evidence type="ECO:0000313" key="13">
    <source>
        <dbReference type="Proteomes" id="UP001295423"/>
    </source>
</evidence>
<proteinExistence type="inferred from homology"/>
<evidence type="ECO:0000256" key="2">
    <source>
        <dbReference type="ARBA" id="ARBA00008124"/>
    </source>
</evidence>
<evidence type="ECO:0000256" key="11">
    <source>
        <dbReference type="SAM" id="Phobius"/>
    </source>
</evidence>
<evidence type="ECO:0008006" key="14">
    <source>
        <dbReference type="Google" id="ProtNLM"/>
    </source>
</evidence>
<name>A0AAD2FXZ2_9STRA</name>
<dbReference type="Gene3D" id="3.40.50.300">
    <property type="entry name" value="P-loop containing nucleotide triphosphate hydrolases"/>
    <property type="match status" value="1"/>
</dbReference>
<evidence type="ECO:0000256" key="3">
    <source>
        <dbReference type="ARBA" id="ARBA00022679"/>
    </source>
</evidence>
<keyword evidence="7" id="KW-0333">Golgi apparatus</keyword>
<comment type="subcellular location">
    <subcellularLocation>
        <location evidence="1">Golgi apparatus membrane</location>
        <topology evidence="1">Single-pass type II membrane protein</topology>
    </subcellularLocation>
</comment>
<organism evidence="12 13">
    <name type="scientific">Cylindrotheca closterium</name>
    <dbReference type="NCBI Taxonomy" id="2856"/>
    <lineage>
        <taxon>Eukaryota</taxon>
        <taxon>Sar</taxon>
        <taxon>Stramenopiles</taxon>
        <taxon>Ochrophyta</taxon>
        <taxon>Bacillariophyta</taxon>
        <taxon>Bacillariophyceae</taxon>
        <taxon>Bacillariophycidae</taxon>
        <taxon>Bacillariales</taxon>
        <taxon>Bacillariaceae</taxon>
        <taxon>Cylindrotheca</taxon>
    </lineage>
</organism>
<evidence type="ECO:0000256" key="10">
    <source>
        <dbReference type="SAM" id="MobiDB-lite"/>
    </source>
</evidence>
<evidence type="ECO:0000256" key="5">
    <source>
        <dbReference type="ARBA" id="ARBA00022968"/>
    </source>
</evidence>
<keyword evidence="5" id="KW-0735">Signal-anchor</keyword>
<dbReference type="GO" id="GO:0009247">
    <property type="term" value="P:glycolipid biosynthetic process"/>
    <property type="evidence" value="ECO:0007669"/>
    <property type="project" value="InterPro"/>
</dbReference>
<keyword evidence="6 11" id="KW-1133">Transmembrane helix</keyword>
<comment type="similarity">
    <text evidence="2">Belongs to the galactose-3-O-sulfotransferase family.</text>
</comment>
<reference evidence="12" key="1">
    <citation type="submission" date="2023-08" db="EMBL/GenBank/DDBJ databases">
        <authorList>
            <person name="Audoor S."/>
            <person name="Bilcke G."/>
        </authorList>
    </citation>
    <scope>NUCLEOTIDE SEQUENCE</scope>
</reference>
<evidence type="ECO:0000313" key="12">
    <source>
        <dbReference type="EMBL" id="CAJ1954858.1"/>
    </source>
</evidence>
<sequence length="494" mass="55698">MEEGPETAIQNDEETKSLISTRDVSQSDTPLPSSSSSQKPLLNSSKTSQRWLLLFFVLLLLLAILFVTDRMELFRRDGNTGTSLAQSPSIPQDSQTKLTNDEIRTQRLQLMKSYNFSNPSAINYTSLVQYLGLARVFQPNFKSSESAIPPWCTYDEAHHPSNETGTPSFNRSVYASGILYNKMPKAASSTLSGIVLRIAHNVAKRFGAQHPCTSFQHHIEAEGNAKRLFEDRDVHKSFLFSSIRDPAAQAISHIYFRHISRRNQTPSDENMMKFLMNSNHQNGVISKGVGGFQIEYLAFERLPQFYAWNRRAPTRVIQPIHVHQVIQEILANYDYFISVERFDESLVALQLLLGLETSEILYISSKKAGGSYSYSKGKGCFFLQKPKASDAVAAYLASDEWYAKQYGDYVLMEVVKQSLDLTIEYLGESRFDRALKEFRAMKRDGEGECADKATFPCSDDGEEQLEAAEKSCYSTDWGCGYACLDSLSSDDTRT</sequence>
<keyword evidence="3" id="KW-0808">Transferase</keyword>
<dbReference type="PANTHER" id="PTHR14647:SF87">
    <property type="entry name" value="PUTATIVE-RELATED"/>
    <property type="match status" value="1"/>
</dbReference>
<evidence type="ECO:0000256" key="1">
    <source>
        <dbReference type="ARBA" id="ARBA00004323"/>
    </source>
</evidence>
<gene>
    <name evidence="12" type="ORF">CYCCA115_LOCUS15450</name>
</gene>
<accession>A0AAD2FXZ2</accession>
<evidence type="ECO:0000256" key="7">
    <source>
        <dbReference type="ARBA" id="ARBA00023034"/>
    </source>
</evidence>
<evidence type="ECO:0000256" key="6">
    <source>
        <dbReference type="ARBA" id="ARBA00022989"/>
    </source>
</evidence>
<comment type="caution">
    <text evidence="12">The sequence shown here is derived from an EMBL/GenBank/DDBJ whole genome shotgun (WGS) entry which is preliminary data.</text>
</comment>
<feature type="compositionally biased region" description="Low complexity" evidence="10">
    <location>
        <begin position="26"/>
        <end position="42"/>
    </location>
</feature>
<keyword evidence="4 11" id="KW-0812">Transmembrane</keyword>
<dbReference type="Proteomes" id="UP001295423">
    <property type="component" value="Unassembled WGS sequence"/>
</dbReference>
<dbReference type="GO" id="GO:0001733">
    <property type="term" value="F:galactosylceramide sulfotransferase activity"/>
    <property type="evidence" value="ECO:0007669"/>
    <property type="project" value="InterPro"/>
</dbReference>
<evidence type="ECO:0000256" key="4">
    <source>
        <dbReference type="ARBA" id="ARBA00022692"/>
    </source>
</evidence>
<dbReference type="EMBL" id="CAKOGP040001870">
    <property type="protein sequence ID" value="CAJ1954858.1"/>
    <property type="molecule type" value="Genomic_DNA"/>
</dbReference>
<evidence type="ECO:0000256" key="8">
    <source>
        <dbReference type="ARBA" id="ARBA00023136"/>
    </source>
</evidence>
<dbReference type="AlphaFoldDB" id="A0AAD2FXZ2"/>
<dbReference type="GO" id="GO:0000139">
    <property type="term" value="C:Golgi membrane"/>
    <property type="evidence" value="ECO:0007669"/>
    <property type="project" value="UniProtKB-SubCell"/>
</dbReference>
<protein>
    <recommendedName>
        <fullName evidence="14">Sulfotransferase</fullName>
    </recommendedName>
</protein>
<dbReference type="InterPro" id="IPR027417">
    <property type="entry name" value="P-loop_NTPase"/>
</dbReference>
<keyword evidence="9" id="KW-0325">Glycoprotein</keyword>
<feature type="transmembrane region" description="Helical" evidence="11">
    <location>
        <begin position="51"/>
        <end position="68"/>
    </location>
</feature>